<evidence type="ECO:0000256" key="3">
    <source>
        <dbReference type="ARBA" id="ARBA00004496"/>
    </source>
</evidence>
<evidence type="ECO:0000313" key="17">
    <source>
        <dbReference type="EnsemblMetazoa" id="ADIR007274-PA"/>
    </source>
</evidence>
<keyword evidence="8" id="KW-0963">Cytoplasm</keyword>
<dbReference type="PROSITE" id="PS51163">
    <property type="entry name" value="YRDC"/>
    <property type="match status" value="1"/>
</dbReference>
<evidence type="ECO:0000256" key="1">
    <source>
        <dbReference type="ARBA" id="ARBA00004173"/>
    </source>
</evidence>
<evidence type="ECO:0000313" key="18">
    <source>
        <dbReference type="Proteomes" id="UP000075884"/>
    </source>
</evidence>
<dbReference type="GO" id="GO:0061710">
    <property type="term" value="F:L-threonylcarbamoyladenylate synthase"/>
    <property type="evidence" value="ECO:0007669"/>
    <property type="project" value="UniProtKB-EC"/>
</dbReference>
<dbReference type="PANTHER" id="PTHR17490">
    <property type="entry name" value="SUA5"/>
    <property type="match status" value="1"/>
</dbReference>
<dbReference type="SUPFAM" id="SSF55821">
    <property type="entry name" value="YrdC/RibB"/>
    <property type="match status" value="1"/>
</dbReference>
<comment type="similarity">
    <text evidence="4">Belongs to the SUA5 family.</text>
</comment>
<dbReference type="InterPro" id="IPR017945">
    <property type="entry name" value="DHBP_synth_RibB-like_a/b_dom"/>
</dbReference>
<dbReference type="InterPro" id="IPR050156">
    <property type="entry name" value="TC-AMP_synthase_SUA5"/>
</dbReference>
<accession>A0A182NI01</accession>
<dbReference type="FunFam" id="3.90.870.10:FF:000007">
    <property type="entry name" value="YrdC N6-threonylcarbamoyltransferase domain containing"/>
    <property type="match status" value="1"/>
</dbReference>
<comment type="catalytic activity">
    <reaction evidence="13">
        <text>L-threonine + hydrogencarbonate + ATP = L-threonylcarbamoyladenylate + diphosphate + H2O</text>
        <dbReference type="Rhea" id="RHEA:36407"/>
        <dbReference type="ChEBI" id="CHEBI:15377"/>
        <dbReference type="ChEBI" id="CHEBI:17544"/>
        <dbReference type="ChEBI" id="CHEBI:30616"/>
        <dbReference type="ChEBI" id="CHEBI:33019"/>
        <dbReference type="ChEBI" id="CHEBI:57926"/>
        <dbReference type="ChEBI" id="CHEBI:73682"/>
        <dbReference type="EC" id="2.7.7.87"/>
    </reaction>
</comment>
<evidence type="ECO:0000256" key="5">
    <source>
        <dbReference type="ARBA" id="ARBA00012584"/>
    </source>
</evidence>
<keyword evidence="11" id="KW-0496">Mitochondrion</keyword>
<dbReference type="Proteomes" id="UP000075884">
    <property type="component" value="Unassembled WGS sequence"/>
</dbReference>
<evidence type="ECO:0000256" key="14">
    <source>
        <dbReference type="ARBA" id="ARBA00058524"/>
    </source>
</evidence>
<dbReference type="Pfam" id="PF01300">
    <property type="entry name" value="Sua5_yciO_yrdC"/>
    <property type="match status" value="1"/>
</dbReference>
<feature type="domain" description="YrdC-like" evidence="16">
    <location>
        <begin position="47"/>
        <end position="237"/>
    </location>
</feature>
<reference evidence="18" key="1">
    <citation type="submission" date="2013-03" db="EMBL/GenBank/DDBJ databases">
        <title>The Genome Sequence of Anopheles dirus WRAIR2.</title>
        <authorList>
            <consortium name="The Broad Institute Genomics Platform"/>
            <person name="Neafsey D.E."/>
            <person name="Walton C."/>
            <person name="Walker B."/>
            <person name="Young S.K."/>
            <person name="Zeng Q."/>
            <person name="Gargeya S."/>
            <person name="Fitzgerald M."/>
            <person name="Haas B."/>
            <person name="Abouelleil A."/>
            <person name="Allen A.W."/>
            <person name="Alvarado L."/>
            <person name="Arachchi H.M."/>
            <person name="Berlin A.M."/>
            <person name="Chapman S.B."/>
            <person name="Gainer-Dewar J."/>
            <person name="Goldberg J."/>
            <person name="Griggs A."/>
            <person name="Gujja S."/>
            <person name="Hansen M."/>
            <person name="Howarth C."/>
            <person name="Imamovic A."/>
            <person name="Ireland A."/>
            <person name="Larimer J."/>
            <person name="McCowan C."/>
            <person name="Murphy C."/>
            <person name="Pearson M."/>
            <person name="Poon T.W."/>
            <person name="Priest M."/>
            <person name="Roberts A."/>
            <person name="Saif S."/>
            <person name="Shea T."/>
            <person name="Sisk P."/>
            <person name="Sykes S."/>
            <person name="Wortman J."/>
            <person name="Nusbaum C."/>
            <person name="Birren B."/>
        </authorList>
    </citation>
    <scope>NUCLEOTIDE SEQUENCE [LARGE SCALE GENOMIC DNA]</scope>
    <source>
        <strain evidence="18">WRAIR2</strain>
    </source>
</reference>
<evidence type="ECO:0000256" key="7">
    <source>
        <dbReference type="ARBA" id="ARBA00022475"/>
    </source>
</evidence>
<evidence type="ECO:0000256" key="13">
    <source>
        <dbReference type="ARBA" id="ARBA00048366"/>
    </source>
</evidence>
<dbReference type="STRING" id="7168.A0A182NI01"/>
<evidence type="ECO:0000256" key="12">
    <source>
        <dbReference type="ARBA" id="ARBA00023136"/>
    </source>
</evidence>
<dbReference type="GO" id="GO:0000049">
    <property type="term" value="F:tRNA binding"/>
    <property type="evidence" value="ECO:0007669"/>
    <property type="project" value="TreeGrafter"/>
</dbReference>
<dbReference type="GO" id="GO:0005886">
    <property type="term" value="C:plasma membrane"/>
    <property type="evidence" value="ECO:0007669"/>
    <property type="project" value="UniProtKB-SubCell"/>
</dbReference>
<evidence type="ECO:0000256" key="9">
    <source>
        <dbReference type="ARBA" id="ARBA00022679"/>
    </source>
</evidence>
<dbReference type="GO" id="GO:0005739">
    <property type="term" value="C:mitochondrion"/>
    <property type="evidence" value="ECO:0007669"/>
    <property type="project" value="UniProtKB-SubCell"/>
</dbReference>
<dbReference type="AlphaFoldDB" id="A0A182NI01"/>
<keyword evidence="9" id="KW-0808">Transferase</keyword>
<evidence type="ECO:0000256" key="6">
    <source>
        <dbReference type="ARBA" id="ARBA00015492"/>
    </source>
</evidence>
<keyword evidence="18" id="KW-1185">Reference proteome</keyword>
<dbReference type="GO" id="GO:0006450">
    <property type="term" value="P:regulation of translational fidelity"/>
    <property type="evidence" value="ECO:0007669"/>
    <property type="project" value="TreeGrafter"/>
</dbReference>
<sequence>MCCVSRCLMFSQRIATAYAYLLPKPIIRSVSTLTMKETTKVFSTRDIEAIERAVNFLSLGKVIALPTDTVYGLGCSANNPKAIQQLYAIKERNELKPVAICVASVADLRHWGEADHLSDALLNELLPGAVTIVVRKSPHLNNQELNPGESRIGIRITKSEFIQKVCAAFGSPIALTSANKSATKSTLNVLEFEDLWPQLGAVFDGGLLGQSEEQRAASTVIDLSEPDCYSIIRAGVAVERTSSIVEKYNIHLKL</sequence>
<evidence type="ECO:0000256" key="8">
    <source>
        <dbReference type="ARBA" id="ARBA00022490"/>
    </source>
</evidence>
<evidence type="ECO:0000256" key="10">
    <source>
        <dbReference type="ARBA" id="ARBA00022946"/>
    </source>
</evidence>
<dbReference type="EnsemblMetazoa" id="ADIR007274-RA">
    <property type="protein sequence ID" value="ADIR007274-PA"/>
    <property type="gene ID" value="ADIR007274"/>
</dbReference>
<comment type="subunit">
    <text evidence="15">Interacts with RSC1A1.</text>
</comment>
<evidence type="ECO:0000259" key="16">
    <source>
        <dbReference type="PROSITE" id="PS51163"/>
    </source>
</evidence>
<dbReference type="Gene3D" id="3.90.870.10">
    <property type="entry name" value="DHBP synthase"/>
    <property type="match status" value="1"/>
</dbReference>
<keyword evidence="10" id="KW-0809">Transit peptide</keyword>
<evidence type="ECO:0000256" key="11">
    <source>
        <dbReference type="ARBA" id="ARBA00023128"/>
    </source>
</evidence>
<dbReference type="EC" id="2.7.7.87" evidence="5"/>
<dbReference type="GO" id="GO:0003725">
    <property type="term" value="F:double-stranded RNA binding"/>
    <property type="evidence" value="ECO:0007669"/>
    <property type="project" value="InterPro"/>
</dbReference>
<comment type="subcellular location">
    <subcellularLocation>
        <location evidence="2">Cell membrane</location>
        <topology evidence="2">Peripheral membrane protein</topology>
    </subcellularLocation>
    <subcellularLocation>
        <location evidence="3">Cytoplasm</location>
    </subcellularLocation>
    <subcellularLocation>
        <location evidence="1">Mitochondrion</location>
    </subcellularLocation>
</comment>
<dbReference type="InterPro" id="IPR006070">
    <property type="entry name" value="Sua5-like_dom"/>
</dbReference>
<evidence type="ECO:0000256" key="4">
    <source>
        <dbReference type="ARBA" id="ARBA00007663"/>
    </source>
</evidence>
<reference evidence="17" key="2">
    <citation type="submission" date="2020-05" db="UniProtKB">
        <authorList>
            <consortium name="EnsemblMetazoa"/>
        </authorList>
    </citation>
    <scope>IDENTIFICATION</scope>
    <source>
        <strain evidence="17">WRAIR2</strain>
    </source>
</reference>
<evidence type="ECO:0000256" key="2">
    <source>
        <dbReference type="ARBA" id="ARBA00004202"/>
    </source>
</evidence>
<proteinExistence type="inferred from homology"/>
<comment type="function">
    <text evidence="14">Cytoplasmic and mitochondrial threonylcarbamoyl-AMP synthase required for the formation of a threonylcarbamoyl group on adenosine at position 37 (t(6)A37) in tRNAs that read codons beginning with adenine. Catalyzes the conversion of L-threonine, HCO(3)(-)/CO(2) and ATP to give threonylcarbamoyl-AMP (TC-AMP) as the acyladenylate intermediate, with the release of diphosphate. Participates in t(6)A37 formation in cytoplasmic and mitochondrial tRNAs. May regulate the activity of some transporters.</text>
</comment>
<evidence type="ECO:0000256" key="15">
    <source>
        <dbReference type="ARBA" id="ARBA00063146"/>
    </source>
</evidence>
<keyword evidence="12" id="KW-0472">Membrane</keyword>
<keyword evidence="7" id="KW-1003">Cell membrane</keyword>
<dbReference type="PANTHER" id="PTHR17490:SF10">
    <property type="entry name" value="THREONYLCARBAMOYL-AMP SYNTHASE"/>
    <property type="match status" value="1"/>
</dbReference>
<protein>
    <recommendedName>
        <fullName evidence="6">Threonylcarbamoyl-AMP synthase</fullName>
        <ecNumber evidence="5">2.7.7.87</ecNumber>
    </recommendedName>
</protein>
<organism evidence="17 18">
    <name type="scientific">Anopheles dirus</name>
    <dbReference type="NCBI Taxonomy" id="7168"/>
    <lineage>
        <taxon>Eukaryota</taxon>
        <taxon>Metazoa</taxon>
        <taxon>Ecdysozoa</taxon>
        <taxon>Arthropoda</taxon>
        <taxon>Hexapoda</taxon>
        <taxon>Insecta</taxon>
        <taxon>Pterygota</taxon>
        <taxon>Neoptera</taxon>
        <taxon>Endopterygota</taxon>
        <taxon>Diptera</taxon>
        <taxon>Nematocera</taxon>
        <taxon>Culicoidea</taxon>
        <taxon>Culicidae</taxon>
        <taxon>Anophelinae</taxon>
        <taxon>Anopheles</taxon>
    </lineage>
</organism>
<name>A0A182NI01_9DIPT</name>
<dbReference type="VEuPathDB" id="VectorBase:ADIR007274"/>
<dbReference type="NCBIfam" id="TIGR00057">
    <property type="entry name" value="L-threonylcarbamoyladenylate synthase"/>
    <property type="match status" value="1"/>
</dbReference>